<evidence type="ECO:0000313" key="6">
    <source>
        <dbReference type="Proteomes" id="UP000075880"/>
    </source>
</evidence>
<dbReference type="PANTHER" id="PTHR48043">
    <property type="entry name" value="EG:EG0003.4 PROTEIN-RELATED"/>
    <property type="match status" value="1"/>
</dbReference>
<dbReference type="SUPFAM" id="SSF53756">
    <property type="entry name" value="UDP-Glycosyltransferase/glycogen phosphorylase"/>
    <property type="match status" value="1"/>
</dbReference>
<reference evidence="5" key="1">
    <citation type="submission" date="2024-04" db="UniProtKB">
        <authorList>
            <consortium name="EnsemblMetazoa"/>
        </authorList>
    </citation>
    <scope>IDENTIFICATION</scope>
    <source>
        <strain evidence="5">EBRO</strain>
    </source>
</reference>
<comment type="similarity">
    <text evidence="1">Belongs to the UDP-glycosyltransferase family.</text>
</comment>
<organism evidence="5 6">
    <name type="scientific">Anopheles atroparvus</name>
    <name type="common">European mosquito</name>
    <dbReference type="NCBI Taxonomy" id="41427"/>
    <lineage>
        <taxon>Eukaryota</taxon>
        <taxon>Metazoa</taxon>
        <taxon>Ecdysozoa</taxon>
        <taxon>Arthropoda</taxon>
        <taxon>Hexapoda</taxon>
        <taxon>Insecta</taxon>
        <taxon>Pterygota</taxon>
        <taxon>Neoptera</taxon>
        <taxon>Endopterygota</taxon>
        <taxon>Diptera</taxon>
        <taxon>Nematocera</taxon>
        <taxon>Culicoidea</taxon>
        <taxon>Culicidae</taxon>
        <taxon>Anophelinae</taxon>
        <taxon>Anopheles</taxon>
    </lineage>
</organism>
<evidence type="ECO:0000256" key="2">
    <source>
        <dbReference type="ARBA" id="ARBA00022676"/>
    </source>
</evidence>
<feature type="signal peptide" evidence="4">
    <location>
        <begin position="1"/>
        <end position="20"/>
    </location>
</feature>
<dbReference type="PANTHER" id="PTHR48043:SF159">
    <property type="entry name" value="EG:EG0003.4 PROTEIN-RELATED"/>
    <property type="match status" value="1"/>
</dbReference>
<keyword evidence="3" id="KW-0808">Transferase</keyword>
<dbReference type="InterPro" id="IPR050271">
    <property type="entry name" value="UDP-glycosyltransferase"/>
</dbReference>
<dbReference type="GO" id="GO:0008194">
    <property type="term" value="F:UDP-glycosyltransferase activity"/>
    <property type="evidence" value="ECO:0007669"/>
    <property type="project" value="TreeGrafter"/>
</dbReference>
<keyword evidence="4" id="KW-0732">Signal</keyword>
<evidence type="ECO:0000256" key="1">
    <source>
        <dbReference type="ARBA" id="ARBA00009995"/>
    </source>
</evidence>
<dbReference type="EnsemblMetazoa" id="ENSAATROPT005532">
    <property type="protein sequence ID" value="ENSAATROPP005117"/>
    <property type="gene ID" value="ENSAATROPG004450"/>
</dbReference>
<proteinExistence type="inferred from homology"/>
<evidence type="ECO:0000313" key="5">
    <source>
        <dbReference type="EnsemblMetazoa" id="ENSAATROPP005117"/>
    </source>
</evidence>
<feature type="chain" id="PRO_5042543276" evidence="4">
    <location>
        <begin position="21"/>
        <end position="207"/>
    </location>
</feature>
<evidence type="ECO:0000256" key="3">
    <source>
        <dbReference type="ARBA" id="ARBA00022679"/>
    </source>
</evidence>
<keyword evidence="2" id="KW-0328">Glycosyltransferase</keyword>
<keyword evidence="6" id="KW-1185">Reference proteome</keyword>
<accession>A0AAG5D1L2</accession>
<dbReference type="AlphaFoldDB" id="A0AAG5D1L2"/>
<evidence type="ECO:0000256" key="4">
    <source>
        <dbReference type="SAM" id="SignalP"/>
    </source>
</evidence>
<dbReference type="Proteomes" id="UP000075880">
    <property type="component" value="Unassembled WGS sequence"/>
</dbReference>
<protein>
    <submittedName>
        <fullName evidence="5">Uncharacterized protein</fullName>
    </submittedName>
</protein>
<sequence>MKRGAIVLCLLLSSVQSLQGANILCLTPVPSPSHHIWNRVWIDALAVRGHNLTVVSADVEKRVNPNVTYIHLEHAYSDLYDYLDLFQMASRSALVGIKDLYAWGIAMCKGVLRSDGLATIRSYPNDFHFDLVIADITCGPCLFPLLHKFGYPPLIGVTAYNNPQFTADFVGGHKHYAYVPFFTVNYDSDMGFLERFHNWILHNLDHM</sequence>
<name>A0AAG5D1L2_ANOAO</name>